<dbReference type="AlphaFoldDB" id="A0A261RG73"/>
<keyword evidence="2" id="KW-1185">Reference proteome</keyword>
<protein>
    <submittedName>
        <fullName evidence="1">Uncharacterized protein</fullName>
    </submittedName>
</protein>
<comment type="caution">
    <text evidence="1">The sequence shown here is derived from an EMBL/GenBank/DDBJ whole genome shotgun (WGS) entry which is preliminary data.</text>
</comment>
<evidence type="ECO:0000313" key="1">
    <source>
        <dbReference type="EMBL" id="OZI23630.1"/>
    </source>
</evidence>
<evidence type="ECO:0000313" key="2">
    <source>
        <dbReference type="Proteomes" id="UP000216857"/>
    </source>
</evidence>
<reference evidence="1" key="1">
    <citation type="submission" date="2017-05" db="EMBL/GenBank/DDBJ databases">
        <title>Complete and WGS of Bordetella genogroups.</title>
        <authorList>
            <person name="Spilker T."/>
            <person name="Lipuma J."/>
        </authorList>
    </citation>
    <scope>NUCLEOTIDE SEQUENCE</scope>
    <source>
        <strain evidence="1">AU21707</strain>
    </source>
</reference>
<organism evidence="1 2">
    <name type="scientific">Bordetella genomosp. 9</name>
    <dbReference type="NCBI Taxonomy" id="1416803"/>
    <lineage>
        <taxon>Bacteria</taxon>
        <taxon>Pseudomonadati</taxon>
        <taxon>Pseudomonadota</taxon>
        <taxon>Betaproteobacteria</taxon>
        <taxon>Burkholderiales</taxon>
        <taxon>Alcaligenaceae</taxon>
        <taxon>Bordetella</taxon>
    </lineage>
</organism>
<gene>
    <name evidence="1" type="ORF">CAL26_09315</name>
</gene>
<proteinExistence type="predicted"/>
<accession>A0A261RG73</accession>
<name>A0A261RG73_9BORD</name>
<dbReference type="EMBL" id="NEVJ01000002">
    <property type="protein sequence ID" value="OZI23630.1"/>
    <property type="molecule type" value="Genomic_DNA"/>
</dbReference>
<dbReference type="Proteomes" id="UP000216857">
    <property type="component" value="Unassembled WGS sequence"/>
</dbReference>
<sequence length="91" mass="9610">MCFLPTPLPTDVKATPIGKLIGSKRWYGGTTEVLQVAADEARRSGADVVANVKSGHRVGALAWARPVATGDSYRLDEGVTIDCVKLGGTLR</sequence>